<dbReference type="SMART" id="SM00912">
    <property type="entry name" value="Haemagg_act"/>
    <property type="match status" value="1"/>
</dbReference>
<dbReference type="RefSeq" id="WP_327599746.1">
    <property type="nucleotide sequence ID" value="NZ_JAYXHS010000002.1"/>
</dbReference>
<keyword evidence="4" id="KW-1185">Reference proteome</keyword>
<dbReference type="InterPro" id="IPR012334">
    <property type="entry name" value="Pectin_lyas_fold"/>
</dbReference>
<sequence length="3982" mass="403844">MNSMRYRVVFNDSLGAWMAVAENVAARGKPSRARSAGALVSLLSASTLSLIGSPLAYAAGPLPVASSAAARTVTNTAGVGINTNGNMMTVTQSGRSAVVNWDSFDVNRGYRVHFDQNGDSSARTLNRIWDANPSVINGQITAPGQVYLINRNGIQFGKDSQIDVGGLIASALNIKVKTFEDGYLSLSGKGEAAFYYAGTLDASGNLVDFDAATPDVSALAGRVPTVRNEGSIRATEGGSIMLFAPRVENAGRIETTGQQVVLAAGSKVYLGESKSTALRGVLVEVDPFIGGNKDSSTVSNTGLKEAMQGIIANRGNITLAAMAVNNDGFLQASTGKLENGSIYLQGRYSAATILKDNEGSDTTNLVTVARQGGEVVLGGNSRIELPVESITEDEVKARAAAQFVPEAGESELVRASRLSALQDLIRKQYTVLKSDAFKQSEVLIDGRTVLMQRGSSIVAPGATVNVLAAGERRFGLDPTSSVDNVANTNATFLSNAVDDPGARVVMEDGATINVSGYRNLAVDGNRNQISATLVSNELKDSPLQRAGILYRKTVKFNLLDVPGGIMGVADASGAVSGLRYSLREMAATGGAVNIQSAGSVVIGKGATIDVSGGSVNYSDALIETTQLAVGKQRFDIGKASQDIVYTKLLAARRLVKGYSEGKSAGSITVEARGAAVMDGDLVGKTTPGIYQTTPGTAPKGGTLIVGDVYGGQDKAGVAGSNPRALPSYGREVHFESGSGLDDAASFWADPLNATVSSSAYNKLSADALVAGGFQNLSVYADGVTVSAGAPMNLLAGSTVTLRSSGDININDDINAAGLVLDAQAGKAGVSAGSIRLADGKSIRAAGMWINDYKARPGKTYTGVRQLDGGAVSLTAVGTAGTPGGPGTGGEVILGVGSMIDVSGGGEINSAGTLKLGNGGAITLNGGNGVTLNDAVLNGFALANGTQVGKGGSLSITAPGIRINDVPHALGELELKKDWFMQGGFSKFTLNAALGNASIADGTQLDLSRSVRNLPMAYRATKTGTDLASVGAVGKLDPAIKDASSFSMSAASQIFASAGTDTGVIEIGKDVLINAGAGGSIALKADRQITVAGALRAQGGTVSMNLVANKDAPDDVADRSIFLTDTASIDVSGKAFIVKDRRGRRSGEVLAGGDIALTVDKGYIVAQQGATIRLDGSTATVDNLALRAPQELSSDAGSLTLDAGSGIAFGAQVSAQGGAPNAAGGKLAVNLRAGDTASTLSGVERIVTVGNNLFDGSTPLGTLLKTASAGTALGNDALLKGRAYVDANALSAQGFDHVTIRSDGDRRDGQIRFVGDVKLAAARQLSLLASNLDINNANVDLQSAYVKLGWLGPNNKYNASVVGIQTPAKGTGRFTVNAAQVDLQGSVSVSGAAQTTLASSGNIRLIGQVVKDDSTPAAAATDRVEGNFSASGNLDLRAAQIYPGTLSDFTISLAPGTASDPSLLRVSGTGPTPQVPLTANGRLALVADNIEQGGVLRAPFGTIDLGARSSLTLQAGSLTSASAEGAVIPYGELNNGTDWTITPSGGLTKTVSSVPVPTVALRGATVVAQAGSKVDVSGGGDLSAAEWVPGAGGSKNVLAQANTYAILPSYGSAYAPVTEGLDKLAGTQITLGANSGVPAGTYTLLPASYALLPGAYKVTLLKSYQDAAPQLKVAQALGGSIVTGQLSVANTGIKDSHTQGVLVESGDITRKRSEYTEVLASTFFEEQAARTGKASAHDTADGGHLILSAIDSIQLAGKIAMEAATQGAGKKRRGGMLDVSLLKGTLASDGSPRGDIVIGDSTIVASAGTPTLRVSEKDIADIGAASILIGGERSVSADGATIAVTARELRYNGQGGLGGNANEVILAGVSKVSVEAGSRIETAAYDSARQPSLQASVKGDGALLRVASDDADVIRTGVTGTQGKLVVQSGATLKGYAVQADATLDSQLAKDSAASATAFSLGARQINFGGAGSTGGSVTGTDLSGDLLASVAGSAQKLTLRGYEGIRFNSGLVLGDGQPINALRFDAPSIEWASGSAGVVQINAQSLTLTNTTGKTGVAATTGAGSLALNASGNSGAGANAGVINVAAGDVALLGFGSTSLSAQRGVVFSGTGNTNVGGDLVVAAPMITAESGARHVVSAAGRITTTVGSGPVEDAVAAGGGAAIKFDAASIDHGSNIASNSGTVTLNARTGDVHLQNGSRIDVSSMQTDFDGTTKSTDAGSITLSSTAGSVQLDSGAVLDLQGKGDSSAGSLNVLVPKGEAKLAGTLNAGVSDLGKIAGAAAGRFYLDAGKLASLDDLNRLTAAFTGERSVRLRVGDLKLSAGDANKLTASKVNLYADAGSIYIDGTIDASGFKGGSIDLAARRDFVTDANGNTTAQGGEVKLGANAVLDAHATGDGEEGGTVRISVSGADARIINGVEVDPKSGTLIEFANGSKVDVRGGVGGADGKLVLNAPRLFDASAYNPISGTGAPVVESSVFPTPPAPLQDYTPLVAAVAVDTGSYLYAGTVATAFAVTDPSKPDYTAAANAPLIPNGTRVVIVAGINNSSVSSTTGTTFSINGSSPYRIAASAISTTALGRNQLIAGASYELVFVNNPSGSVPRYWYVDTTKTKLGVASVSVLPVSTPGFTGRTGDIVYFKPQLASFGGASSNTTNGGVLISSSGLSGNAQLFTSTGGIVAQGDLLAGGSYAAVYDKTSNSFSLLSSVGQQDTIKISNALTSVPADTYDIRFTPGATNTSSNVQILLNDFRNADGSLPLLYASDGSPLAPGALVAGQSYSAGRLSDGRYALRASTYEQLTVTGASDPTLVVFSLSSLGNTSGSTLSSVRLSVNGAGAVPLLNDSGGSVDFNSLVTNTLYVARQVGGSYQLVSTSNLESSVPISNRGVVLAGRPNVEVNAVKTYTAATLDAALQSKVQLDAQQFSQSLPAIATQLNLGSAANLVVRPGIEVRSVGDMTLATDWNLAAQDANGNYLWRYNGNTAAGSLTLRAGGDLKIGTTANPASLNDGFANATAATPGSFANGWSYTLVGGADLDAASSLATVDGGSGKVIVSQKVRTATGEIRVAAASDIDISSTGASVYSSGQRTTTNTDDMVLPNSADKGYLTVGGGDVSLIAGRDILGQAATDQPTTWLWRVSPEKAKTAKPAAWLVLFDRFNQQVGALGGGDVSVRAGRDISNVAASLPTQGVYTYDSNGVVNGYTIRNGGDLDVRADRDILGGQYMVERGTGKISAAGSMAPGKTGYALQLYAADTQFKLKAGVDLQLDSVRNTPMVEQSTGNASTSKAYTTFWNSYTSASALDARSAAGNIRIFQKNSADAGVLPANLQLVAASGGIDLGGVPLPMFPSSRGQLGLFAEKDVLATDASGANTGGISMLDLSPTDLADPLHASRDSNGFKKAFTDVTAFTDNGNTSLGVRVTGSTLVGNLHDGDTQPARIVSRSGDVSGAYFIAKPVNVSAGRDVKDMSLTVQNLTSNDVSSVSAGRDLAYSNLSASDLTRYVSVKDGKFNDTTPAIKVFGPGLLEITVGRNVDLANSGGIVSKGPGANSYLPDSGASIRVVAGKPTDINAATFAVTYLNASDVPAFMALSKDAQLNFAQDLLRQRFIDAYLGTGGQYLTQWQEFARSNGVSDAAMSNPALADSKLFNRFRYQVLWAELSASGIAAAARNADAKANPGKYTAAELAPEVLYADGFKAIELMGIGDAFRVNGNVRMLFSQIRTQAGGNADLLVPGGSLDIGATQSPASSFVPRDTSTMSAGQLKDYDAEKKAADARDKYFASKLGLIANQGNSNVFARDSINVNTSRWFAIDGGELMGWASYGSIDAGKGSRTAQSGSSQRLDVDRSTGRFSLVDGGASSGSGIASIFNRPITSGGNVGLYAPRGSINAGEAGIRAAGNVYTGGTVIGGDFIVSVGTSTVPAAPPAPALAVSAPDSTSGTEKDAATEAGAPTNVSPKERSALLTVEVLATDETSSASAVPESSKDEKQKR</sequence>
<dbReference type="Pfam" id="PF12545">
    <property type="entry name" value="DUF3739"/>
    <property type="match status" value="1"/>
</dbReference>
<dbReference type="InterPro" id="IPR011050">
    <property type="entry name" value="Pectin_lyase_fold/virulence"/>
</dbReference>
<proteinExistence type="predicted"/>
<dbReference type="Pfam" id="PF05860">
    <property type="entry name" value="TPS"/>
    <property type="match status" value="1"/>
</dbReference>
<accession>A0ABU6K560</accession>
<dbReference type="PANTHER" id="PTHR12338:SF5">
    <property type="entry name" value="ANTIGEN 43-RELATED"/>
    <property type="match status" value="1"/>
</dbReference>
<dbReference type="InterPro" id="IPR050909">
    <property type="entry name" value="Bact_Autotransporter_VF"/>
</dbReference>
<dbReference type="InterPro" id="IPR021026">
    <property type="entry name" value="Filamn_hemagglutn_DUF3739"/>
</dbReference>
<dbReference type="Pfam" id="PF13018">
    <property type="entry name" value="ESPR"/>
    <property type="match status" value="1"/>
</dbReference>
<evidence type="ECO:0000313" key="4">
    <source>
        <dbReference type="Proteomes" id="UP001331561"/>
    </source>
</evidence>
<dbReference type="Gene3D" id="2.160.20.10">
    <property type="entry name" value="Single-stranded right-handed beta-helix, Pectin lyase-like"/>
    <property type="match status" value="1"/>
</dbReference>
<dbReference type="SUPFAM" id="SSF51126">
    <property type="entry name" value="Pectin lyase-like"/>
    <property type="match status" value="1"/>
</dbReference>
<reference evidence="3 4" key="1">
    <citation type="submission" date="2024-01" db="EMBL/GenBank/DDBJ databases">
        <title>Uliginosibacterium soil sp. nov.</title>
        <authorList>
            <person name="Lv Y."/>
        </authorList>
    </citation>
    <scope>NUCLEOTIDE SEQUENCE [LARGE SCALE GENOMIC DNA]</scope>
    <source>
        <strain evidence="3 4">H3</strain>
    </source>
</reference>
<dbReference type="EMBL" id="JAYXHS010000002">
    <property type="protein sequence ID" value="MEC5386787.1"/>
    <property type="molecule type" value="Genomic_DNA"/>
</dbReference>
<evidence type="ECO:0000313" key="3">
    <source>
        <dbReference type="EMBL" id="MEC5386787.1"/>
    </source>
</evidence>
<gene>
    <name evidence="3" type="ORF">VVD49_13715</name>
</gene>
<dbReference type="NCBIfam" id="TIGR01901">
    <property type="entry name" value="adhes_NPXG"/>
    <property type="match status" value="1"/>
</dbReference>
<dbReference type="Proteomes" id="UP001331561">
    <property type="component" value="Unassembled WGS sequence"/>
</dbReference>
<dbReference type="InterPro" id="IPR008638">
    <property type="entry name" value="FhaB/CdiA-like_TPS"/>
</dbReference>
<organism evidence="3 4">
    <name type="scientific">Uliginosibacterium silvisoli</name>
    <dbReference type="NCBI Taxonomy" id="3114758"/>
    <lineage>
        <taxon>Bacteria</taxon>
        <taxon>Pseudomonadati</taxon>
        <taxon>Pseudomonadota</taxon>
        <taxon>Betaproteobacteria</taxon>
        <taxon>Rhodocyclales</taxon>
        <taxon>Zoogloeaceae</taxon>
        <taxon>Uliginosibacterium</taxon>
    </lineage>
</organism>
<comment type="caution">
    <text evidence="3">The sequence shown here is derived from an EMBL/GenBank/DDBJ whole genome shotgun (WGS) entry which is preliminary data.</text>
</comment>
<dbReference type="PANTHER" id="PTHR12338">
    <property type="entry name" value="AUTOTRANSPORTER"/>
    <property type="match status" value="1"/>
</dbReference>
<protein>
    <submittedName>
        <fullName evidence="3">Filamentous hemagglutinin family protein</fullName>
    </submittedName>
</protein>
<name>A0ABU6K560_9RHOO</name>
<dbReference type="InterPro" id="IPR024973">
    <property type="entry name" value="ESPR"/>
</dbReference>
<feature type="domain" description="Filamentous haemagglutinin FhaB/tRNA nuclease CdiA-like TPS" evidence="2">
    <location>
        <begin position="67"/>
        <end position="178"/>
    </location>
</feature>
<feature type="region of interest" description="Disordered" evidence="1">
    <location>
        <begin position="3918"/>
        <end position="3982"/>
    </location>
</feature>
<evidence type="ECO:0000259" key="2">
    <source>
        <dbReference type="SMART" id="SM00912"/>
    </source>
</evidence>
<evidence type="ECO:0000256" key="1">
    <source>
        <dbReference type="SAM" id="MobiDB-lite"/>
    </source>
</evidence>